<gene>
    <name evidence="2" type="ORF">BP01DRAFT_355582</name>
</gene>
<reference evidence="2 3" key="1">
    <citation type="submission" date="2016-12" db="EMBL/GenBank/DDBJ databases">
        <title>The genomes of Aspergillus section Nigri reveals drivers in fungal speciation.</title>
        <authorList>
            <consortium name="DOE Joint Genome Institute"/>
            <person name="Vesth T.C."/>
            <person name="Nybo J."/>
            <person name="Theobald S."/>
            <person name="Brandl J."/>
            <person name="Frisvad J.C."/>
            <person name="Nielsen K.F."/>
            <person name="Lyhne E.K."/>
            <person name="Kogle M.E."/>
            <person name="Kuo A."/>
            <person name="Riley R."/>
            <person name="Clum A."/>
            <person name="Nolan M."/>
            <person name="Lipzen A."/>
            <person name="Salamov A."/>
            <person name="Henrissat B."/>
            <person name="Wiebenga A."/>
            <person name="De Vries R.P."/>
            <person name="Grigoriev I.V."/>
            <person name="Mortensen U.H."/>
            <person name="Andersen M.R."/>
            <person name="Baker S.E."/>
        </authorList>
    </citation>
    <scope>NUCLEOTIDE SEQUENCE [LARGE SCALE GENOMIC DNA]</scope>
    <source>
        <strain evidence="2 3">JOP 1030-1</strain>
    </source>
</reference>
<dbReference type="RefSeq" id="XP_025432569.1">
    <property type="nucleotide sequence ID" value="XM_025574729.1"/>
</dbReference>
<accession>A0A318ZII1</accession>
<proteinExistence type="predicted"/>
<dbReference type="Proteomes" id="UP000248349">
    <property type="component" value="Unassembled WGS sequence"/>
</dbReference>
<evidence type="ECO:0000256" key="1">
    <source>
        <dbReference type="SAM" id="MobiDB-lite"/>
    </source>
</evidence>
<feature type="compositionally biased region" description="Polar residues" evidence="1">
    <location>
        <begin position="13"/>
        <end position="31"/>
    </location>
</feature>
<dbReference type="GeneID" id="37075957"/>
<sequence>MYDSPTFDGLKTIPNTPCNTLQADGSGQSDQTKTDSREATPYDTISSLASEITPTNNTGSFIMHSGGRTIVAEQDNKILILEYEWLGTNEEVDFSRNETCLTVEGHKFVARLKWSFVVPIELHTPKRCASVMTDTDEPLVEDEQRKKRRIT</sequence>
<dbReference type="AlphaFoldDB" id="A0A318ZII1"/>
<protein>
    <submittedName>
        <fullName evidence="2">Uncharacterized protein</fullName>
    </submittedName>
</protein>
<evidence type="ECO:0000313" key="2">
    <source>
        <dbReference type="EMBL" id="PYH46587.1"/>
    </source>
</evidence>
<feature type="region of interest" description="Disordered" evidence="1">
    <location>
        <begin position="1"/>
        <end position="40"/>
    </location>
</feature>
<dbReference type="EMBL" id="KZ821227">
    <property type="protein sequence ID" value="PYH46587.1"/>
    <property type="molecule type" value="Genomic_DNA"/>
</dbReference>
<keyword evidence="3" id="KW-1185">Reference proteome</keyword>
<evidence type="ECO:0000313" key="3">
    <source>
        <dbReference type="Proteomes" id="UP000248349"/>
    </source>
</evidence>
<organism evidence="2 3">
    <name type="scientific">Aspergillus saccharolyticus JOP 1030-1</name>
    <dbReference type="NCBI Taxonomy" id="1450539"/>
    <lineage>
        <taxon>Eukaryota</taxon>
        <taxon>Fungi</taxon>
        <taxon>Dikarya</taxon>
        <taxon>Ascomycota</taxon>
        <taxon>Pezizomycotina</taxon>
        <taxon>Eurotiomycetes</taxon>
        <taxon>Eurotiomycetidae</taxon>
        <taxon>Eurotiales</taxon>
        <taxon>Aspergillaceae</taxon>
        <taxon>Aspergillus</taxon>
        <taxon>Aspergillus subgen. Circumdati</taxon>
    </lineage>
</organism>
<name>A0A318ZII1_9EURO</name>